<organism evidence="2 3">
    <name type="scientific">Corynebacterium mycetoides</name>
    <dbReference type="NCBI Taxonomy" id="38302"/>
    <lineage>
        <taxon>Bacteria</taxon>
        <taxon>Bacillati</taxon>
        <taxon>Actinomycetota</taxon>
        <taxon>Actinomycetes</taxon>
        <taxon>Mycobacteriales</taxon>
        <taxon>Corynebacteriaceae</taxon>
        <taxon>Corynebacterium</taxon>
    </lineage>
</organism>
<dbReference type="GO" id="GO:0005576">
    <property type="term" value="C:extracellular region"/>
    <property type="evidence" value="ECO:0007669"/>
    <property type="project" value="TreeGrafter"/>
</dbReference>
<keyword evidence="1" id="KW-0472">Membrane</keyword>
<dbReference type="NCBIfam" id="TIGR03919">
    <property type="entry name" value="T7SS_EccB"/>
    <property type="match status" value="1"/>
</dbReference>
<dbReference type="AlphaFoldDB" id="A0A1G9QIF9"/>
<accession>A0A1G9QIF9</accession>
<sequence length="415" mass="43430">MPSPPQRRLLPTTRTQVSGHRFMRRRVEHGLIFGDIRMIHDPLASRQRATVFGAVAVALVAAIMALFAWLRPNADPGAAPILRAGSGELYVRVGETVHPVTNLTSARLIAGAPEQPARIGDAKLGELPLGVPVGVVAAPSAFAPREATDASWSACTAAGEVVVLAGQPAVELDGNAALLAFQGGDEWLVTGDGRALLPAADSPEGRIIRRALGIDADTPRWLPPADVLGVVREQPPLSIPDPLPEVVVNGTEAWAVSEPGVQPLSRVQREILFEAGAPQRSIASAELAAIPDADPALDIRLPTETPGWVNPADTTVCATEDRVGATLRGGAESPVALSGNAAATAFAGLVDGAVGVDTGHGYHVVSPTGLRHPVREREVLDVIGAQHVEHAPWEIIRLLPEGPELTRDAAMTATY</sequence>
<evidence type="ECO:0000313" key="3">
    <source>
        <dbReference type="Proteomes" id="UP000199350"/>
    </source>
</evidence>
<dbReference type="Gene3D" id="3.30.2390.20">
    <property type="entry name" value="Type VII secretion system EccB, repeat 1 domain"/>
    <property type="match status" value="1"/>
</dbReference>
<evidence type="ECO:0000313" key="2">
    <source>
        <dbReference type="EMBL" id="SDM10832.1"/>
    </source>
</evidence>
<dbReference type="PANTHER" id="PTHR40765">
    <property type="entry name" value="ESX-2 SECRETION SYSTEM ATPASE ECCB2"/>
    <property type="match status" value="1"/>
</dbReference>
<dbReference type="EMBL" id="LT629700">
    <property type="protein sequence ID" value="SDM10832.1"/>
    <property type="molecule type" value="Genomic_DNA"/>
</dbReference>
<dbReference type="InterPro" id="IPR044857">
    <property type="entry name" value="T7SS_EccB_R1"/>
</dbReference>
<gene>
    <name evidence="2" type="ORF">SAMN04488535_1946</name>
</gene>
<keyword evidence="1" id="KW-1133">Transmembrane helix</keyword>
<dbReference type="OrthoDB" id="3847604at2"/>
<keyword evidence="3" id="KW-1185">Reference proteome</keyword>
<feature type="transmembrane region" description="Helical" evidence="1">
    <location>
        <begin position="49"/>
        <end position="70"/>
    </location>
</feature>
<reference evidence="3" key="1">
    <citation type="submission" date="2016-10" db="EMBL/GenBank/DDBJ databases">
        <authorList>
            <person name="Varghese N."/>
            <person name="Submissions S."/>
        </authorList>
    </citation>
    <scope>NUCLEOTIDE SEQUENCE [LARGE SCALE GENOMIC DNA]</scope>
    <source>
        <strain evidence="3">DSM 20632</strain>
    </source>
</reference>
<name>A0A1G9QIF9_9CORY</name>
<dbReference type="InterPro" id="IPR007795">
    <property type="entry name" value="T7SS_EccB"/>
</dbReference>
<dbReference type="STRING" id="38302.SAMN04488535_1946"/>
<dbReference type="Proteomes" id="UP000199350">
    <property type="component" value="Chromosome I"/>
</dbReference>
<proteinExistence type="predicted"/>
<evidence type="ECO:0000256" key="1">
    <source>
        <dbReference type="SAM" id="Phobius"/>
    </source>
</evidence>
<protein>
    <submittedName>
        <fullName evidence="2">Type VII secretion protein EccB</fullName>
    </submittedName>
</protein>
<dbReference type="RefSeq" id="WP_092151629.1">
    <property type="nucleotide sequence ID" value="NZ_LT629700.1"/>
</dbReference>
<keyword evidence="1" id="KW-0812">Transmembrane</keyword>
<dbReference type="Pfam" id="PF05108">
    <property type="entry name" value="T7SS_ESX1_EccB"/>
    <property type="match status" value="1"/>
</dbReference>
<dbReference type="PANTHER" id="PTHR40765:SF2">
    <property type="entry name" value="ESX-2 SECRETION SYSTEM ATPASE ECCB2"/>
    <property type="match status" value="1"/>
</dbReference>